<proteinExistence type="predicted"/>
<evidence type="ECO:0000313" key="4">
    <source>
        <dbReference type="Proteomes" id="UP000244890"/>
    </source>
</evidence>
<dbReference type="InterPro" id="IPR051199">
    <property type="entry name" value="LPS_LOS_Heptosyltrfase"/>
</dbReference>
<reference evidence="3 4" key="1">
    <citation type="submission" date="2017-06" db="EMBL/GenBank/DDBJ databases">
        <title>Complete genome of Helicobacter apodemus.</title>
        <authorList>
            <person name="Cho S."/>
        </authorList>
    </citation>
    <scope>NUCLEOTIDE SEQUENCE [LARGE SCALE GENOMIC DNA]</scope>
    <source>
        <strain evidence="4">SNUVETPUB-15-01</strain>
    </source>
</reference>
<evidence type="ECO:0000256" key="1">
    <source>
        <dbReference type="ARBA" id="ARBA00022676"/>
    </source>
</evidence>
<evidence type="ECO:0000313" key="3">
    <source>
        <dbReference type="EMBL" id="AWI34331.1"/>
    </source>
</evidence>
<dbReference type="Proteomes" id="UP000244890">
    <property type="component" value="Chromosome"/>
</dbReference>
<evidence type="ECO:0000256" key="2">
    <source>
        <dbReference type="ARBA" id="ARBA00022679"/>
    </source>
</evidence>
<dbReference type="SUPFAM" id="SSF53756">
    <property type="entry name" value="UDP-Glycosyltransferase/glycogen phosphorylase"/>
    <property type="match status" value="1"/>
</dbReference>
<dbReference type="EMBL" id="CP021886">
    <property type="protein sequence ID" value="AWI34331.1"/>
    <property type="molecule type" value="Genomic_DNA"/>
</dbReference>
<dbReference type="Pfam" id="PF01075">
    <property type="entry name" value="Glyco_transf_9"/>
    <property type="match status" value="1"/>
</dbReference>
<gene>
    <name evidence="3" type="ORF">CDV25_05840</name>
</gene>
<keyword evidence="1" id="KW-0328">Glycosyltransferase</keyword>
<accession>A0A2U8FDK7</accession>
<dbReference type="InterPro" id="IPR002201">
    <property type="entry name" value="Glyco_trans_9"/>
</dbReference>
<dbReference type="CDD" id="cd03789">
    <property type="entry name" value="GT9_LPS_heptosyltransferase"/>
    <property type="match status" value="1"/>
</dbReference>
<dbReference type="KEGG" id="had:CDV25_05840"/>
<dbReference type="Gene3D" id="3.40.50.2000">
    <property type="entry name" value="Glycogen Phosphorylase B"/>
    <property type="match status" value="2"/>
</dbReference>
<dbReference type="PANTHER" id="PTHR30160:SF1">
    <property type="entry name" value="LIPOPOLYSACCHARIDE 1,2-N-ACETYLGLUCOSAMINETRANSFERASE-RELATED"/>
    <property type="match status" value="1"/>
</dbReference>
<protein>
    <submittedName>
        <fullName evidence="3">Glycosyl transferase</fullName>
    </submittedName>
</protein>
<name>A0A2U8FDK7_9HELI</name>
<keyword evidence="2 3" id="KW-0808">Transferase</keyword>
<sequence length="322" mass="36261">MKILLIRNDNIGDLVCSTPCFEALKKKYPKAQIDIIVNSLNAPVVIGEGGHNPYLDKIYIYTKTKHTKGVYTKIKALFHKGWILFCLLKQSYDVVAILRIAPSKYSTLFAKCARGKICYGAGSKEDSRIKGIPNFVETPITSHHEVMVCFDILAPLGVEYGGEKTIYAYPHCYNNRNMPPYILFHISSRRLKDNPYPLEYLEEIIKALPFVVVIGDSDDKFRCEALAKLQNCQYQNTKTLDEVAALARGALLTLAFEGGVAHIFGACNAKAITIFDKVNIARWGTWGKIEWCLQSESKNAKDIKPQIIIEKVFALLQKDSIY</sequence>
<dbReference type="AlphaFoldDB" id="A0A2U8FDK7"/>
<dbReference type="GO" id="GO:0005829">
    <property type="term" value="C:cytosol"/>
    <property type="evidence" value="ECO:0007669"/>
    <property type="project" value="TreeGrafter"/>
</dbReference>
<dbReference type="OrthoDB" id="9797795at2"/>
<dbReference type="GO" id="GO:0008713">
    <property type="term" value="F:ADP-heptose-lipopolysaccharide heptosyltransferase activity"/>
    <property type="evidence" value="ECO:0007669"/>
    <property type="project" value="TreeGrafter"/>
</dbReference>
<dbReference type="PANTHER" id="PTHR30160">
    <property type="entry name" value="TETRAACYLDISACCHARIDE 4'-KINASE-RELATED"/>
    <property type="match status" value="1"/>
</dbReference>
<dbReference type="GO" id="GO:0009244">
    <property type="term" value="P:lipopolysaccharide core region biosynthetic process"/>
    <property type="evidence" value="ECO:0007669"/>
    <property type="project" value="TreeGrafter"/>
</dbReference>
<organism evidence="3 4">
    <name type="scientific">Helicobacter apodemus</name>
    <dbReference type="NCBI Taxonomy" id="135569"/>
    <lineage>
        <taxon>Bacteria</taxon>
        <taxon>Pseudomonadati</taxon>
        <taxon>Campylobacterota</taxon>
        <taxon>Epsilonproteobacteria</taxon>
        <taxon>Campylobacterales</taxon>
        <taxon>Helicobacteraceae</taxon>
        <taxon>Helicobacter</taxon>
    </lineage>
</organism>
<dbReference type="RefSeq" id="WP_108911155.1">
    <property type="nucleotide sequence ID" value="NZ_CP021886.1"/>
</dbReference>